<accession>A0A4Z2EYV5</accession>
<organism evidence="2 3">
    <name type="scientific">Liparis tanakae</name>
    <name type="common">Tanaka's snailfish</name>
    <dbReference type="NCBI Taxonomy" id="230148"/>
    <lineage>
        <taxon>Eukaryota</taxon>
        <taxon>Metazoa</taxon>
        <taxon>Chordata</taxon>
        <taxon>Craniata</taxon>
        <taxon>Vertebrata</taxon>
        <taxon>Euteleostomi</taxon>
        <taxon>Actinopterygii</taxon>
        <taxon>Neopterygii</taxon>
        <taxon>Teleostei</taxon>
        <taxon>Neoteleostei</taxon>
        <taxon>Acanthomorphata</taxon>
        <taxon>Eupercaria</taxon>
        <taxon>Perciformes</taxon>
        <taxon>Cottioidei</taxon>
        <taxon>Cottales</taxon>
        <taxon>Liparidae</taxon>
        <taxon>Liparis</taxon>
    </lineage>
</organism>
<feature type="compositionally biased region" description="Basic and acidic residues" evidence="1">
    <location>
        <begin position="43"/>
        <end position="54"/>
    </location>
</feature>
<evidence type="ECO:0000313" key="2">
    <source>
        <dbReference type="EMBL" id="TNN33948.1"/>
    </source>
</evidence>
<dbReference type="AlphaFoldDB" id="A0A4Z2EYV5"/>
<reference evidence="2 3" key="1">
    <citation type="submission" date="2019-03" db="EMBL/GenBank/DDBJ databases">
        <title>First draft genome of Liparis tanakae, snailfish: a comprehensive survey of snailfish specific genes.</title>
        <authorList>
            <person name="Kim W."/>
            <person name="Song I."/>
            <person name="Jeong J.-H."/>
            <person name="Kim D."/>
            <person name="Kim S."/>
            <person name="Ryu S."/>
            <person name="Song J.Y."/>
            <person name="Lee S.K."/>
        </authorList>
    </citation>
    <scope>NUCLEOTIDE SEQUENCE [LARGE SCALE GENOMIC DNA]</scope>
    <source>
        <tissue evidence="2">Muscle</tissue>
    </source>
</reference>
<protein>
    <submittedName>
        <fullName evidence="2">Uncharacterized protein</fullName>
    </submittedName>
</protein>
<sequence>MDLKPHRHASTASRSTFKAEAVCVSSSSAFRLGAPGACDGETVPDHVETDDHKSRLNSGSLHGHASCFQNNKHIESSRRSEAADQRQLLHHQRSLTSTRSTAATPPEESDLHTVHSCYTNRGV</sequence>
<dbReference type="EMBL" id="SRLO01002080">
    <property type="protein sequence ID" value="TNN33948.1"/>
    <property type="molecule type" value="Genomic_DNA"/>
</dbReference>
<dbReference type="Proteomes" id="UP000314294">
    <property type="component" value="Unassembled WGS sequence"/>
</dbReference>
<name>A0A4Z2EYV5_9TELE</name>
<gene>
    <name evidence="2" type="ORF">EYF80_055892</name>
</gene>
<evidence type="ECO:0000256" key="1">
    <source>
        <dbReference type="SAM" id="MobiDB-lite"/>
    </source>
</evidence>
<feature type="compositionally biased region" description="Basic and acidic residues" evidence="1">
    <location>
        <begin position="72"/>
        <end position="84"/>
    </location>
</feature>
<proteinExistence type="predicted"/>
<feature type="compositionally biased region" description="Low complexity" evidence="1">
    <location>
        <begin position="94"/>
        <end position="104"/>
    </location>
</feature>
<feature type="region of interest" description="Disordered" evidence="1">
    <location>
        <begin position="34"/>
        <end position="123"/>
    </location>
</feature>
<keyword evidence="3" id="KW-1185">Reference proteome</keyword>
<evidence type="ECO:0000313" key="3">
    <source>
        <dbReference type="Proteomes" id="UP000314294"/>
    </source>
</evidence>
<comment type="caution">
    <text evidence="2">The sequence shown here is derived from an EMBL/GenBank/DDBJ whole genome shotgun (WGS) entry which is preliminary data.</text>
</comment>